<protein>
    <recommendedName>
        <fullName evidence="4">Photosystem I reaction center subunit III</fullName>
    </recommendedName>
    <alternativeName>
        <fullName evidence="4">PSI-F</fullName>
    </alternativeName>
</protein>
<organism evidence="5">
    <name type="scientific">Pseudopedinella elastica</name>
    <dbReference type="NCBI Taxonomy" id="35684"/>
    <lineage>
        <taxon>Eukaryota</taxon>
        <taxon>Sar</taxon>
        <taxon>Stramenopiles</taxon>
        <taxon>Ochrophyta</taxon>
        <taxon>Dictyochophyceae</taxon>
        <taxon>Pedinellales</taxon>
        <taxon>Pseudopedinella</taxon>
    </lineage>
</organism>
<dbReference type="InterPro" id="IPR003666">
    <property type="entry name" value="PSI_PsaF"/>
</dbReference>
<dbReference type="PANTHER" id="PTHR34939:SF1">
    <property type="entry name" value="PHOTOSYSTEM I REACTION CENTER SUBUNIT III, CHLOROPLASTIC"/>
    <property type="match status" value="1"/>
</dbReference>
<dbReference type="Gene3D" id="1.10.8.110">
    <property type="entry name" value="Photosystem I PsaF, reaction centre subunit III"/>
    <property type="match status" value="1"/>
</dbReference>
<keyword evidence="2 4" id="KW-0602">Photosynthesis</keyword>
<proteinExistence type="inferred from homology"/>
<accession>A0A516ZAD9</accession>
<evidence type="ECO:0000313" key="5">
    <source>
        <dbReference type="EMBL" id="QDR24671.1"/>
    </source>
</evidence>
<dbReference type="GeneID" id="41657572"/>
<dbReference type="RefSeq" id="YP_009684585.1">
    <property type="nucleotide sequence ID" value="NC_044408.1"/>
</dbReference>
<dbReference type="GO" id="GO:0015979">
    <property type="term" value="P:photosynthesis"/>
    <property type="evidence" value="ECO:0007669"/>
    <property type="project" value="UniProtKB-UniRule"/>
</dbReference>
<comment type="function">
    <text evidence="4">Participates in efficiency of electron transfer from plastocyanin to P700 (or cytochrome c553 in algae and cyanobacteria). This plastocyanin-docking protein contributes to the specific association of plastocyanin to PSI.</text>
</comment>
<sequence>MMVFNAPTASYASVGTLVDCDKSPAFTKRLNASVKKLEGRLAKYEPGTPPALALEQQIAQTKTRFARYGESGLLCGADGLPHLVADGDWAHAPEFIIPGMMFLYTAGWIGWSGRKYLQTVATSKNPTEKEIIIDVPVALKIMISGYLWPATAWAEFVSGNFVAEPEDITVSPR</sequence>
<keyword evidence="3 4" id="KW-0603">Photosystem I</keyword>
<evidence type="ECO:0000256" key="1">
    <source>
        <dbReference type="ARBA" id="ARBA00008386"/>
    </source>
</evidence>
<dbReference type="SUPFAM" id="SSF81536">
    <property type="entry name" value="Subunit III of photosystem I reaction centre, PsaF"/>
    <property type="match status" value="1"/>
</dbReference>
<comment type="similarity">
    <text evidence="1 4">Belongs to the PsaF family.</text>
</comment>
<gene>
    <name evidence="5" type="primary">psaF</name>
</gene>
<dbReference type="InterPro" id="IPR036577">
    <property type="entry name" value="PSI_PsaF_sf"/>
</dbReference>
<keyword evidence="5" id="KW-0150">Chloroplast</keyword>
<dbReference type="PANTHER" id="PTHR34939">
    <property type="entry name" value="PHOTOSYSTEM I REACTION CENTER SUBUNIT III, CHLOROPLASTIC"/>
    <property type="match status" value="1"/>
</dbReference>
<dbReference type="EMBL" id="MK518353">
    <property type="protein sequence ID" value="QDR24671.1"/>
    <property type="molecule type" value="Genomic_DNA"/>
</dbReference>
<evidence type="ECO:0000256" key="3">
    <source>
        <dbReference type="ARBA" id="ARBA00022836"/>
    </source>
</evidence>
<evidence type="ECO:0000256" key="4">
    <source>
        <dbReference type="RuleBase" id="RU368107"/>
    </source>
</evidence>
<dbReference type="GO" id="GO:0009538">
    <property type="term" value="C:photosystem I reaction center"/>
    <property type="evidence" value="ECO:0007669"/>
    <property type="project" value="UniProtKB-UniRule"/>
</dbReference>
<dbReference type="Pfam" id="PF02507">
    <property type="entry name" value="PSI_PsaF"/>
    <property type="match status" value="1"/>
</dbReference>
<dbReference type="AlphaFoldDB" id="A0A516ZAD9"/>
<evidence type="ECO:0000256" key="2">
    <source>
        <dbReference type="ARBA" id="ARBA00022531"/>
    </source>
</evidence>
<geneLocation type="chloroplast" evidence="5"/>
<name>A0A516ZAD9_9STRA</name>
<reference evidence="5" key="1">
    <citation type="journal article" date="2019" name="J. Phycol.">
        <title>Dictyochophyceae plastid genomes reveal unusual variability of their organization.</title>
        <authorList>
            <person name="Han K.Y."/>
            <person name="Maciszewski K."/>
            <person name="Graf L."/>
            <person name="Yang J.H."/>
            <person name="Andersen R.A."/>
            <person name="Karnkowska A."/>
            <person name="Yoon H.S."/>
        </authorList>
    </citation>
    <scope>NUCLEOTIDE SEQUENCE</scope>
</reference>
<keyword evidence="5" id="KW-0934">Plastid</keyword>
<dbReference type="FunFam" id="1.10.8.110:FF:000001">
    <property type="entry name" value="Photosystem I reaction center subunit III"/>
    <property type="match status" value="1"/>
</dbReference>